<keyword evidence="5" id="KW-1185">Reference proteome</keyword>
<feature type="transmembrane region" description="Helical" evidence="2">
    <location>
        <begin position="266"/>
        <end position="284"/>
    </location>
</feature>
<feature type="transmembrane region" description="Helical" evidence="2">
    <location>
        <begin position="290"/>
        <end position="310"/>
    </location>
</feature>
<feature type="transmembrane region" description="Helical" evidence="2">
    <location>
        <begin position="234"/>
        <end position="254"/>
    </location>
</feature>
<keyword evidence="2" id="KW-1133">Transmembrane helix</keyword>
<feature type="domain" description="Acyltransferase 3" evidence="3">
    <location>
        <begin position="28"/>
        <end position="384"/>
    </location>
</feature>
<evidence type="ECO:0000313" key="4">
    <source>
        <dbReference type="EMBL" id="PWJ53944.1"/>
    </source>
</evidence>
<name>A0A316AAR4_9ACTN</name>
<keyword evidence="2" id="KW-0812">Transmembrane</keyword>
<feature type="transmembrane region" description="Helical" evidence="2">
    <location>
        <begin position="55"/>
        <end position="74"/>
    </location>
</feature>
<gene>
    <name evidence="4" type="ORF">BXY45_10923</name>
</gene>
<dbReference type="EMBL" id="QGDQ01000009">
    <property type="protein sequence ID" value="PWJ53944.1"/>
    <property type="molecule type" value="Genomic_DNA"/>
</dbReference>
<evidence type="ECO:0000256" key="2">
    <source>
        <dbReference type="SAM" id="Phobius"/>
    </source>
</evidence>
<evidence type="ECO:0000256" key="1">
    <source>
        <dbReference type="SAM" id="MobiDB-lite"/>
    </source>
</evidence>
<dbReference type="RefSeq" id="WP_170131397.1">
    <property type="nucleotide sequence ID" value="NZ_QGDQ01000009.1"/>
</dbReference>
<dbReference type="AlphaFoldDB" id="A0A316AAR4"/>
<dbReference type="InterPro" id="IPR050879">
    <property type="entry name" value="Acyltransferase_3"/>
</dbReference>
<accession>A0A316AAR4</accession>
<protein>
    <submittedName>
        <fullName evidence="4">Peptidoglycan/LPS O-acetylase OafA/YrhL</fullName>
    </submittedName>
</protein>
<dbReference type="PANTHER" id="PTHR23028:SF53">
    <property type="entry name" value="ACYL_TRANSF_3 DOMAIN-CONTAINING PROTEIN"/>
    <property type="match status" value="1"/>
</dbReference>
<evidence type="ECO:0000313" key="5">
    <source>
        <dbReference type="Proteomes" id="UP000245469"/>
    </source>
</evidence>
<feature type="transmembrane region" description="Helical" evidence="2">
    <location>
        <begin position="95"/>
        <end position="116"/>
    </location>
</feature>
<dbReference type="InterPro" id="IPR002656">
    <property type="entry name" value="Acyl_transf_3_dom"/>
</dbReference>
<feature type="region of interest" description="Disordered" evidence="1">
    <location>
        <begin position="1"/>
        <end position="23"/>
    </location>
</feature>
<dbReference type="GO" id="GO:0009103">
    <property type="term" value="P:lipopolysaccharide biosynthetic process"/>
    <property type="evidence" value="ECO:0007669"/>
    <property type="project" value="TreeGrafter"/>
</dbReference>
<reference evidence="4 5" key="1">
    <citation type="submission" date="2018-03" db="EMBL/GenBank/DDBJ databases">
        <title>Genomic Encyclopedia of Archaeal and Bacterial Type Strains, Phase II (KMG-II): from individual species to whole genera.</title>
        <authorList>
            <person name="Goeker M."/>
        </authorList>
    </citation>
    <scope>NUCLEOTIDE SEQUENCE [LARGE SCALE GENOMIC DNA]</scope>
    <source>
        <strain evidence="4 5">DSM 44889</strain>
    </source>
</reference>
<dbReference type="GO" id="GO:0016020">
    <property type="term" value="C:membrane"/>
    <property type="evidence" value="ECO:0007669"/>
    <property type="project" value="TreeGrafter"/>
</dbReference>
<sequence length="429" mass="44396">MVHHVPARSAATSPAVQSAPTRSGFRPDVEGLRAVALGLVLLFHAGVPGSGGGRLGVDVFFVISGFLITGLLVREVERTGRLDLAGFYARRARRILPAAVVVLLATLTTTAALAPAQLATTGRDGLAAALQLANWRSALADPMDLHPDAAASPLLHYWSLAVEEQFYLLWPPLVLLALAAARRRGRSSDGPGGTSIRRALAVAAGAVAVVSLACSVLLTPVLPTLAYLGTPTRAWQLAAGALLALAVPRLQWWSTGTSQRRHLRRWAPAVSWAALAVVLTSSLWTDDVPYPGWAALVPTLGTVALIAAGIPGLTGASGQGDDGVGARPVGAARLLSARPVRWAGRASYSWYLWHVPVVFAGEALGVSGWPALLALELLVAGPLAALTLVVVEQPFRTSPRFAGARRGLVLGAVATALGVAASVLAIAAS</sequence>
<dbReference type="Proteomes" id="UP000245469">
    <property type="component" value="Unassembled WGS sequence"/>
</dbReference>
<dbReference type="Pfam" id="PF01757">
    <property type="entry name" value="Acyl_transf_3"/>
    <property type="match status" value="1"/>
</dbReference>
<proteinExistence type="predicted"/>
<dbReference type="GO" id="GO:0016747">
    <property type="term" value="F:acyltransferase activity, transferring groups other than amino-acyl groups"/>
    <property type="evidence" value="ECO:0007669"/>
    <property type="project" value="InterPro"/>
</dbReference>
<dbReference type="PANTHER" id="PTHR23028">
    <property type="entry name" value="ACETYLTRANSFERASE"/>
    <property type="match status" value="1"/>
</dbReference>
<feature type="compositionally biased region" description="Polar residues" evidence="1">
    <location>
        <begin position="10"/>
        <end position="21"/>
    </location>
</feature>
<comment type="caution">
    <text evidence="4">The sequence shown here is derived from an EMBL/GenBank/DDBJ whole genome shotgun (WGS) entry which is preliminary data.</text>
</comment>
<organism evidence="4 5">
    <name type="scientific">Quadrisphaera granulorum</name>
    <dbReference type="NCBI Taxonomy" id="317664"/>
    <lineage>
        <taxon>Bacteria</taxon>
        <taxon>Bacillati</taxon>
        <taxon>Actinomycetota</taxon>
        <taxon>Actinomycetes</taxon>
        <taxon>Kineosporiales</taxon>
        <taxon>Kineosporiaceae</taxon>
        <taxon>Quadrisphaera</taxon>
    </lineage>
</organism>
<feature type="transmembrane region" description="Helical" evidence="2">
    <location>
        <begin position="165"/>
        <end position="181"/>
    </location>
</feature>
<feature type="transmembrane region" description="Helical" evidence="2">
    <location>
        <begin position="407"/>
        <end position="428"/>
    </location>
</feature>
<keyword evidence="2" id="KW-0472">Membrane</keyword>
<evidence type="ECO:0000259" key="3">
    <source>
        <dbReference type="Pfam" id="PF01757"/>
    </source>
</evidence>
<feature type="transmembrane region" description="Helical" evidence="2">
    <location>
        <begin position="201"/>
        <end position="222"/>
    </location>
</feature>